<reference evidence="1 2" key="1">
    <citation type="journal article" date="2022" name="Hortic Res">
        <title>A haplotype resolved chromosomal level avocado genome allows analysis of novel avocado genes.</title>
        <authorList>
            <person name="Nath O."/>
            <person name="Fletcher S.J."/>
            <person name="Hayward A."/>
            <person name="Shaw L.M."/>
            <person name="Masouleh A.K."/>
            <person name="Furtado A."/>
            <person name="Henry R.J."/>
            <person name="Mitter N."/>
        </authorList>
    </citation>
    <scope>NUCLEOTIDE SEQUENCE [LARGE SCALE GENOMIC DNA]</scope>
    <source>
        <strain evidence="2">cv. Hass</strain>
    </source>
</reference>
<evidence type="ECO:0000313" key="1">
    <source>
        <dbReference type="EMBL" id="KAJ8641825.1"/>
    </source>
</evidence>
<accession>A0ACC2M837</accession>
<dbReference type="EMBL" id="CM056813">
    <property type="protein sequence ID" value="KAJ8641825.1"/>
    <property type="molecule type" value="Genomic_DNA"/>
</dbReference>
<sequence>MVVGHARHQISSHHILLKAPLSKTTPSIPSFAPHMNLLFLFLHCSYALNRTALLHLEVNREEDEDHEFFRNSLDSMHFRALLLLLKLLKRLQKKKTHMGIKQISVRWKISCLKDPNTLNRAPTAFFPPCIIPHYVVLLGCLTDPRPHTLTSQPAGE</sequence>
<evidence type="ECO:0000313" key="2">
    <source>
        <dbReference type="Proteomes" id="UP001234297"/>
    </source>
</evidence>
<keyword evidence="2" id="KW-1185">Reference proteome</keyword>
<comment type="caution">
    <text evidence="1">The sequence shown here is derived from an EMBL/GenBank/DDBJ whole genome shotgun (WGS) entry which is preliminary data.</text>
</comment>
<dbReference type="Proteomes" id="UP001234297">
    <property type="component" value="Chromosome 5"/>
</dbReference>
<protein>
    <submittedName>
        <fullName evidence="1">Uncharacterized protein</fullName>
    </submittedName>
</protein>
<name>A0ACC2M837_PERAE</name>
<organism evidence="1 2">
    <name type="scientific">Persea americana</name>
    <name type="common">Avocado</name>
    <dbReference type="NCBI Taxonomy" id="3435"/>
    <lineage>
        <taxon>Eukaryota</taxon>
        <taxon>Viridiplantae</taxon>
        <taxon>Streptophyta</taxon>
        <taxon>Embryophyta</taxon>
        <taxon>Tracheophyta</taxon>
        <taxon>Spermatophyta</taxon>
        <taxon>Magnoliopsida</taxon>
        <taxon>Magnoliidae</taxon>
        <taxon>Laurales</taxon>
        <taxon>Lauraceae</taxon>
        <taxon>Persea</taxon>
    </lineage>
</organism>
<gene>
    <name evidence="1" type="ORF">MRB53_018519</name>
</gene>
<proteinExistence type="predicted"/>